<protein>
    <submittedName>
        <fullName evidence="2">Uncharacterized protein</fullName>
    </submittedName>
</protein>
<dbReference type="Proteomes" id="UP000594262">
    <property type="component" value="Unplaced"/>
</dbReference>
<feature type="compositionally biased region" description="Acidic residues" evidence="1">
    <location>
        <begin position="7"/>
        <end position="20"/>
    </location>
</feature>
<dbReference type="AlphaFoldDB" id="A0A7M5XH53"/>
<accession>A0A7M5XH53</accession>
<name>A0A7M5XH53_9CNID</name>
<sequence length="329" mass="38389">SFRTEEESYSEDEPEDTDELFIDKSSSKRKSREPKTKEDKLVEYFHVKDAVVSIPNNKWQYKCPYQDCKSIVGDLRTHLATVKHCDFALWSKKEASREESTRTVMFKWLSLSSHSGQSKPRVCKIHGICVNKMSKHIKDQHKDIKGNDEVKRFVEKNTDHSYVTFITADLGPTIDEYDSAGDLFNDSDKELSLQTISKPTMLASKLPKGTNKAILEDFRFTYHNTEDLFKDFTRYLITQGKTPEDAAQKRNRVIYIWNCVDPTMRLEPNKLKLRHEIEDRYFLNLLKEIKNNPTDTPESRTREHNQATTIGSRLLALDAFLDFLEVRDY</sequence>
<keyword evidence="3" id="KW-1185">Reference proteome</keyword>
<dbReference type="EnsemblMetazoa" id="CLYHEMT022853.1">
    <property type="protein sequence ID" value="CLYHEMP022853.1"/>
    <property type="gene ID" value="CLYHEMG022853"/>
</dbReference>
<evidence type="ECO:0000313" key="3">
    <source>
        <dbReference type="Proteomes" id="UP000594262"/>
    </source>
</evidence>
<feature type="region of interest" description="Disordered" evidence="1">
    <location>
        <begin position="1"/>
        <end position="37"/>
    </location>
</feature>
<proteinExistence type="predicted"/>
<reference evidence="2" key="1">
    <citation type="submission" date="2021-01" db="UniProtKB">
        <authorList>
            <consortium name="EnsemblMetazoa"/>
        </authorList>
    </citation>
    <scope>IDENTIFICATION</scope>
</reference>
<evidence type="ECO:0000256" key="1">
    <source>
        <dbReference type="SAM" id="MobiDB-lite"/>
    </source>
</evidence>
<organism evidence="2 3">
    <name type="scientific">Clytia hemisphaerica</name>
    <dbReference type="NCBI Taxonomy" id="252671"/>
    <lineage>
        <taxon>Eukaryota</taxon>
        <taxon>Metazoa</taxon>
        <taxon>Cnidaria</taxon>
        <taxon>Hydrozoa</taxon>
        <taxon>Hydroidolina</taxon>
        <taxon>Leptothecata</taxon>
        <taxon>Obeliida</taxon>
        <taxon>Clytiidae</taxon>
        <taxon>Clytia</taxon>
    </lineage>
</organism>
<evidence type="ECO:0000313" key="2">
    <source>
        <dbReference type="EnsemblMetazoa" id="CLYHEMP022853.1"/>
    </source>
</evidence>